<feature type="transmembrane region" description="Helical" evidence="1">
    <location>
        <begin position="67"/>
        <end position="84"/>
    </location>
</feature>
<feature type="transmembrane region" description="Helical" evidence="1">
    <location>
        <begin position="90"/>
        <end position="112"/>
    </location>
</feature>
<organism evidence="2 3">
    <name type="scientific">Moraxella catarrhalis</name>
    <name type="common">Branhamella catarrhalis</name>
    <dbReference type="NCBI Taxonomy" id="480"/>
    <lineage>
        <taxon>Bacteria</taxon>
        <taxon>Pseudomonadati</taxon>
        <taxon>Pseudomonadota</taxon>
        <taxon>Gammaproteobacteria</taxon>
        <taxon>Moraxellales</taxon>
        <taxon>Moraxellaceae</taxon>
        <taxon>Moraxella</taxon>
    </lineage>
</organism>
<keyword evidence="1" id="KW-1133">Transmembrane helix</keyword>
<sequence length="119" mass="14121">MDNYDDVKNDFNISVAHDKLATSFDTHAPYCPHCQSQRFHNTADDDYVCQKCHTKSSLSSKLKNTNTIQFASIYTILFLIMRYVSFDFYLFIYILAVFVIFLINLSINYYWYKTPKWLP</sequence>
<evidence type="ECO:0000256" key="1">
    <source>
        <dbReference type="SAM" id="Phobius"/>
    </source>
</evidence>
<dbReference type="AlphaFoldDB" id="A0A3A9MAB3"/>
<reference evidence="2 3" key="1">
    <citation type="submission" date="2018-12" db="EMBL/GenBank/DDBJ databases">
        <title>Persistence of Moraxella catarrhalis in Chronic Obstructive Pulmonary Disease and Regulation of the Hag/MID Adhesin.</title>
        <authorList>
            <person name="Murphy T."/>
            <person name="Zhao X."/>
            <person name="Vyas G."/>
            <person name="Aluvathingal J."/>
            <person name="Nadendla S."/>
            <person name="Tallon L."/>
            <person name="Tettelin H."/>
        </authorList>
    </citation>
    <scope>NUCLEOTIDE SEQUENCE [LARGE SCALE GENOMIC DNA]</scope>
    <source>
        <strain evidence="2 3">46P58B1</strain>
    </source>
</reference>
<name>A0A3A9MAB3_MORCA</name>
<protein>
    <submittedName>
        <fullName evidence="2">Uncharacterized protein</fullName>
    </submittedName>
</protein>
<keyword evidence="1" id="KW-0812">Transmembrane</keyword>
<dbReference type="EMBL" id="CP034662">
    <property type="protein sequence ID" value="AZQ93500.1"/>
    <property type="molecule type" value="Genomic_DNA"/>
</dbReference>
<gene>
    <name evidence="2" type="ORF">EJK53_2182</name>
</gene>
<keyword evidence="1" id="KW-0472">Membrane</keyword>
<dbReference type="Proteomes" id="UP000280228">
    <property type="component" value="Chromosome"/>
</dbReference>
<evidence type="ECO:0000313" key="3">
    <source>
        <dbReference type="Proteomes" id="UP000280228"/>
    </source>
</evidence>
<accession>A0A3A9MAB3</accession>
<evidence type="ECO:0000313" key="2">
    <source>
        <dbReference type="EMBL" id="AZQ93500.1"/>
    </source>
</evidence>
<proteinExistence type="predicted"/>